<evidence type="ECO:0000256" key="3">
    <source>
        <dbReference type="ARBA" id="ARBA00022741"/>
    </source>
</evidence>
<dbReference type="GO" id="GO:0005737">
    <property type="term" value="C:cytoplasm"/>
    <property type="evidence" value="ECO:0007669"/>
    <property type="project" value="TreeGrafter"/>
</dbReference>
<evidence type="ECO:0000313" key="7">
    <source>
        <dbReference type="Proteomes" id="UP000524246"/>
    </source>
</evidence>
<dbReference type="GO" id="GO:0005524">
    <property type="term" value="F:ATP binding"/>
    <property type="evidence" value="ECO:0007669"/>
    <property type="project" value="UniProtKB-KW"/>
</dbReference>
<evidence type="ECO:0000256" key="1">
    <source>
        <dbReference type="ARBA" id="ARBA00001946"/>
    </source>
</evidence>
<keyword evidence="4" id="KW-0067">ATP-binding</keyword>
<dbReference type="Pfam" id="PF01926">
    <property type="entry name" value="MMR_HSR1"/>
    <property type="match status" value="1"/>
</dbReference>
<dbReference type="PROSITE" id="PS51880">
    <property type="entry name" value="TGS"/>
    <property type="match status" value="1"/>
</dbReference>
<dbReference type="InterPro" id="IPR004396">
    <property type="entry name" value="ATPase_YchF/OLA1"/>
</dbReference>
<dbReference type="CDD" id="cd04867">
    <property type="entry name" value="TGS_YchF_OLA1"/>
    <property type="match status" value="1"/>
</dbReference>
<dbReference type="PIRSF" id="PIRSF006641">
    <property type="entry name" value="CHP00092"/>
    <property type="match status" value="1"/>
</dbReference>
<dbReference type="Pfam" id="PF06071">
    <property type="entry name" value="YchF-GTPase_C"/>
    <property type="match status" value="1"/>
</dbReference>
<dbReference type="NCBIfam" id="TIGR00092">
    <property type="entry name" value="redox-regulated ATPase YchF"/>
    <property type="match status" value="1"/>
</dbReference>
<dbReference type="InterPro" id="IPR027417">
    <property type="entry name" value="P-loop_NTPase"/>
</dbReference>
<dbReference type="InterPro" id="IPR012675">
    <property type="entry name" value="Beta-grasp_dom_sf"/>
</dbReference>
<dbReference type="FunFam" id="3.10.20.30:FF:000001">
    <property type="entry name" value="Ribosome-binding ATPase YchF"/>
    <property type="match status" value="1"/>
</dbReference>
<dbReference type="SUPFAM" id="SSF52540">
    <property type="entry name" value="P-loop containing nucleoside triphosphate hydrolases"/>
    <property type="match status" value="1"/>
</dbReference>
<name>A0A7X9FNW7_9DELT</name>
<dbReference type="PRINTS" id="PR00326">
    <property type="entry name" value="GTP1OBG"/>
</dbReference>
<dbReference type="Gene3D" id="3.40.50.300">
    <property type="entry name" value="P-loop containing nucleotide triphosphate hydrolases"/>
    <property type="match status" value="1"/>
</dbReference>
<dbReference type="GO" id="GO:0046872">
    <property type="term" value="F:metal ion binding"/>
    <property type="evidence" value="ECO:0007669"/>
    <property type="project" value="UniProtKB-KW"/>
</dbReference>
<dbReference type="InterPro" id="IPR013029">
    <property type="entry name" value="YchF_C"/>
</dbReference>
<dbReference type="SUPFAM" id="SSF81271">
    <property type="entry name" value="TGS-like"/>
    <property type="match status" value="1"/>
</dbReference>
<dbReference type="Proteomes" id="UP000524246">
    <property type="component" value="Unassembled WGS sequence"/>
</dbReference>
<proteinExistence type="predicted"/>
<dbReference type="PANTHER" id="PTHR23305">
    <property type="entry name" value="OBG GTPASE FAMILY"/>
    <property type="match status" value="1"/>
</dbReference>
<organism evidence="6 7">
    <name type="scientific">SAR324 cluster bacterium</name>
    <dbReference type="NCBI Taxonomy" id="2024889"/>
    <lineage>
        <taxon>Bacteria</taxon>
        <taxon>Deltaproteobacteria</taxon>
        <taxon>SAR324 cluster</taxon>
    </lineage>
</organism>
<feature type="domain" description="TGS" evidence="5">
    <location>
        <begin position="269"/>
        <end position="354"/>
    </location>
</feature>
<dbReference type="Gene3D" id="1.10.150.300">
    <property type="entry name" value="TGS-like domain"/>
    <property type="match status" value="1"/>
</dbReference>
<dbReference type="AlphaFoldDB" id="A0A7X9FNW7"/>
<dbReference type="InterPro" id="IPR012676">
    <property type="entry name" value="TGS-like"/>
</dbReference>
<keyword evidence="2" id="KW-0479">Metal-binding</keyword>
<evidence type="ECO:0000313" key="6">
    <source>
        <dbReference type="EMBL" id="NMC61592.1"/>
    </source>
</evidence>
<dbReference type="EMBL" id="JAAZON010000012">
    <property type="protein sequence ID" value="NMC61592.1"/>
    <property type="molecule type" value="Genomic_DNA"/>
</dbReference>
<dbReference type="GO" id="GO:0016887">
    <property type="term" value="F:ATP hydrolysis activity"/>
    <property type="evidence" value="ECO:0007669"/>
    <property type="project" value="InterPro"/>
</dbReference>
<gene>
    <name evidence="6" type="primary">ychF</name>
    <name evidence="6" type="ORF">GYA55_00335</name>
</gene>
<evidence type="ECO:0000256" key="4">
    <source>
        <dbReference type="ARBA" id="ARBA00022840"/>
    </source>
</evidence>
<comment type="cofactor">
    <cofactor evidence="1">
        <name>Mg(2+)</name>
        <dbReference type="ChEBI" id="CHEBI:18420"/>
    </cofactor>
</comment>
<dbReference type="GO" id="GO:0005525">
    <property type="term" value="F:GTP binding"/>
    <property type="evidence" value="ECO:0007669"/>
    <property type="project" value="InterPro"/>
</dbReference>
<accession>A0A7X9FNW7</accession>
<dbReference type="InterPro" id="IPR004095">
    <property type="entry name" value="TGS"/>
</dbReference>
<dbReference type="Gene3D" id="3.10.20.30">
    <property type="match status" value="1"/>
</dbReference>
<evidence type="ECO:0000256" key="2">
    <source>
        <dbReference type="ARBA" id="ARBA00022723"/>
    </source>
</evidence>
<reference evidence="6 7" key="1">
    <citation type="journal article" date="2020" name="Biotechnol. Biofuels">
        <title>New insights from the biogas microbiome by comprehensive genome-resolved metagenomics of nearly 1600 species originating from multiple anaerobic digesters.</title>
        <authorList>
            <person name="Campanaro S."/>
            <person name="Treu L."/>
            <person name="Rodriguez-R L.M."/>
            <person name="Kovalovszki A."/>
            <person name="Ziels R.M."/>
            <person name="Maus I."/>
            <person name="Zhu X."/>
            <person name="Kougias P.G."/>
            <person name="Basile A."/>
            <person name="Luo G."/>
            <person name="Schluter A."/>
            <person name="Konstantinidis K.T."/>
            <person name="Angelidaki I."/>
        </authorList>
    </citation>
    <scope>NUCLEOTIDE SEQUENCE [LARGE SCALE GENOMIC DNA]</scope>
    <source>
        <strain evidence="6">AS27yjCOA_65</strain>
    </source>
</reference>
<keyword evidence="3" id="KW-0547">Nucleotide-binding</keyword>
<evidence type="ECO:0000259" key="5">
    <source>
        <dbReference type="PROSITE" id="PS51880"/>
    </source>
</evidence>
<protein>
    <submittedName>
        <fullName evidence="6">Redox-regulated ATPase YchF</fullName>
    </submittedName>
</protein>
<sequence>MKAAFVGFMQSGKSTILSAVSGKAAAPSGTNHIDEAVVSVPDERIDWLTSLYKPKKTIYASIDCMDLPGISLSDETGRIAARRLFTQARSADMFVLVVRAFEDPSIPAYRASVDPKRDVTELLSEFLLADLELASTRVEKLKLQIQKGGKTLDKDKQELEILRKFQDALENERPARTVEISEQEDEIIRSLGFLTLRPLMIAVNVGEGDLDNDFGIPHIVDRSVPVAILSAKIEQELSTLDAESRKEFMTELGLSQSAVSKFVNSCYEAMGFISFLTVGPDEVRAWPIRKGLSALEAAGKIHSDIKRGFIRAETISYSDLKELGSEKAVKAAGKARLEGKTYIMQDGDIVHFRFNV</sequence>
<dbReference type="InterPro" id="IPR006073">
    <property type="entry name" value="GTP-bd"/>
</dbReference>
<dbReference type="PANTHER" id="PTHR23305:SF18">
    <property type="entry name" value="OBG-TYPE G DOMAIN-CONTAINING PROTEIN"/>
    <property type="match status" value="1"/>
</dbReference>
<comment type="caution">
    <text evidence="6">The sequence shown here is derived from an EMBL/GenBank/DDBJ whole genome shotgun (WGS) entry which is preliminary data.</text>
</comment>
<dbReference type="InterPro" id="IPR023192">
    <property type="entry name" value="TGS-like_dom_sf"/>
</dbReference>